<keyword evidence="3" id="KW-1185">Reference proteome</keyword>
<dbReference type="SUPFAM" id="SSF52540">
    <property type="entry name" value="P-loop containing nucleoside triphosphate hydrolases"/>
    <property type="match status" value="1"/>
</dbReference>
<dbReference type="CDD" id="cd02042">
    <property type="entry name" value="ParAB_family"/>
    <property type="match status" value="1"/>
</dbReference>
<dbReference type="InterPro" id="IPR025669">
    <property type="entry name" value="AAA_dom"/>
</dbReference>
<evidence type="ECO:0000259" key="1">
    <source>
        <dbReference type="Pfam" id="PF13614"/>
    </source>
</evidence>
<evidence type="ECO:0000313" key="2">
    <source>
        <dbReference type="EMBL" id="ASK79774.1"/>
    </source>
</evidence>
<protein>
    <submittedName>
        <fullName evidence="2">Cobalamin biosynthesis protein CobQ</fullName>
    </submittedName>
</protein>
<evidence type="ECO:0000313" key="3">
    <source>
        <dbReference type="Proteomes" id="UP000242175"/>
    </source>
</evidence>
<organism evidence="2 3">
    <name type="scientific">Paraphotobacterium marinum</name>
    <dbReference type="NCBI Taxonomy" id="1755811"/>
    <lineage>
        <taxon>Bacteria</taxon>
        <taxon>Pseudomonadati</taxon>
        <taxon>Pseudomonadota</taxon>
        <taxon>Gammaproteobacteria</taxon>
        <taxon>Vibrionales</taxon>
        <taxon>Vibrionaceae</taxon>
        <taxon>Paraphotobacterium</taxon>
    </lineage>
</organism>
<name>A0A220VHB4_9GAMM</name>
<dbReference type="AlphaFoldDB" id="A0A220VHB4"/>
<reference evidence="2 3" key="1">
    <citation type="journal article" date="2016" name="Int. J. Syst. Evol. Microbiol.">
        <title>Paraphotobacterium marinum gen. nov., sp. nov., a member of the family Vibrionaceae, isolated from surface seawater.</title>
        <authorList>
            <person name="Huang Z."/>
            <person name="Dong C."/>
            <person name="Shao Z."/>
        </authorList>
    </citation>
    <scope>NUCLEOTIDE SEQUENCE [LARGE SCALE GENOMIC DNA]</scope>
    <source>
        <strain evidence="2 3">NSCS20N07D</strain>
    </source>
</reference>
<feature type="domain" description="AAA" evidence="1">
    <location>
        <begin position="4"/>
        <end position="185"/>
    </location>
</feature>
<accession>A0A220VHB4</accession>
<dbReference type="OrthoDB" id="9815116at2"/>
<dbReference type="InterPro" id="IPR050678">
    <property type="entry name" value="DNA_Partitioning_ATPase"/>
</dbReference>
<dbReference type="PANTHER" id="PTHR13696">
    <property type="entry name" value="P-LOOP CONTAINING NUCLEOSIDE TRIPHOSPHATE HYDROLASE"/>
    <property type="match status" value="1"/>
</dbReference>
<dbReference type="KEGG" id="pmai:CF386_12080"/>
<dbReference type="Gene3D" id="3.40.50.300">
    <property type="entry name" value="P-loop containing nucleotide triphosphate hydrolases"/>
    <property type="match status" value="1"/>
</dbReference>
<dbReference type="PANTHER" id="PTHR13696:SF52">
    <property type="entry name" value="PARA FAMILY PROTEIN CT_582"/>
    <property type="match status" value="1"/>
</dbReference>
<dbReference type="EMBL" id="CP022356">
    <property type="protein sequence ID" value="ASK79774.1"/>
    <property type="molecule type" value="Genomic_DNA"/>
</dbReference>
<sequence length="265" mass="30319">MKRAIFNQKGGVGKTSISCNLAAMSAIQGYKTLLIDLDVQGNASYYLGYKSDESKNNTGTVAELLNQTATWFSTTKPIKSFPQASNIKNLDFIPSSPELEQLEKELERRYRIYKLKDCLDELSKYYDRIYLDTPPNLNFYSKSALIASNSVLIPFDCDTFSHHAVHNVLQNIEELKEDHNRQLKVEGIIVNQFTKNAKHPQKLIDQLIADNLPVLEPFLSASIKMKESHHSQVPLVDFLPQHKLSLEFESLHKNIERYESKNEEI</sequence>
<dbReference type="Pfam" id="PF13614">
    <property type="entry name" value="AAA_31"/>
    <property type="match status" value="1"/>
</dbReference>
<dbReference type="RefSeq" id="WP_089074682.1">
    <property type="nucleotide sequence ID" value="NZ_CBCSAM010000003.1"/>
</dbReference>
<dbReference type="Proteomes" id="UP000242175">
    <property type="component" value="Chromosome small"/>
</dbReference>
<dbReference type="InterPro" id="IPR027417">
    <property type="entry name" value="P-loop_NTPase"/>
</dbReference>
<proteinExistence type="predicted"/>
<gene>
    <name evidence="2" type="ORF">CF386_12080</name>
</gene>